<dbReference type="GO" id="GO:0005764">
    <property type="term" value="C:lysosome"/>
    <property type="evidence" value="ECO:0007669"/>
    <property type="project" value="TreeGrafter"/>
</dbReference>
<dbReference type="InterPro" id="IPR029058">
    <property type="entry name" value="AB_hydrolase_fold"/>
</dbReference>
<reference evidence="10" key="2">
    <citation type="submission" date="2020-12" db="EMBL/GenBank/DDBJ databases">
        <title>New Spironucleus salmonicida genome in near-complete chromosomes.</title>
        <authorList>
            <person name="Xu F."/>
            <person name="Kurt Z."/>
            <person name="Jimenez-Gonzalez A."/>
            <person name="Astvaldsson A."/>
            <person name="Andersson J.O."/>
            <person name="Svard S.G."/>
        </authorList>
    </citation>
    <scope>NUCLEOTIDE SEQUENCE</scope>
    <source>
        <strain evidence="10">ATCC 50377</strain>
    </source>
</reference>
<evidence type="ECO:0000256" key="2">
    <source>
        <dbReference type="ARBA" id="ARBA00014212"/>
    </source>
</evidence>
<dbReference type="PRINTS" id="PR00414">
    <property type="entry name" value="PPTHIESTRASE"/>
</dbReference>
<dbReference type="Gene3D" id="3.40.50.1820">
    <property type="entry name" value="alpha/beta hydrolase"/>
    <property type="match status" value="1"/>
</dbReference>
<dbReference type="EC" id="3.1.2.22" evidence="1"/>
<accession>V6LS95</accession>
<dbReference type="InterPro" id="IPR002472">
    <property type="entry name" value="Palm_thioest"/>
</dbReference>
<dbReference type="VEuPathDB" id="GiardiaDB:SS50377_20763"/>
<dbReference type="SUPFAM" id="SSF53474">
    <property type="entry name" value="alpha/beta-Hydrolases"/>
    <property type="match status" value="1"/>
</dbReference>
<keyword evidence="8" id="KW-0472">Membrane</keyword>
<reference evidence="9 10" key="1">
    <citation type="journal article" date="2014" name="PLoS Genet.">
        <title>The Genome of Spironucleus salmonicida Highlights a Fish Pathogen Adapted to Fluctuating Environments.</title>
        <authorList>
            <person name="Xu F."/>
            <person name="Jerlstrom-Hultqvist J."/>
            <person name="Einarsson E."/>
            <person name="Astvaldsson A."/>
            <person name="Svard S.G."/>
            <person name="Andersson J.O."/>
        </authorList>
    </citation>
    <scope>NUCLEOTIDE SEQUENCE</scope>
    <source>
        <strain evidence="10">ATCC 50377</strain>
    </source>
</reference>
<keyword evidence="5" id="KW-1015">Disulfide bond</keyword>
<evidence type="ECO:0000256" key="1">
    <source>
        <dbReference type="ARBA" id="ARBA00012423"/>
    </source>
</evidence>
<dbReference type="AlphaFoldDB" id="V6LS95"/>
<keyword evidence="11" id="KW-1185">Reference proteome</keyword>
<dbReference type="PANTHER" id="PTHR11247">
    <property type="entry name" value="PALMITOYL-PROTEIN THIOESTERASE/DOLICHYLDIPHOSPHATASE 1"/>
    <property type="match status" value="1"/>
</dbReference>
<dbReference type="GO" id="GO:0008474">
    <property type="term" value="F:palmitoyl-(protein) hydrolase activity"/>
    <property type="evidence" value="ECO:0007669"/>
    <property type="project" value="UniProtKB-EC"/>
</dbReference>
<evidence type="ECO:0000256" key="7">
    <source>
        <dbReference type="ARBA" id="ARBA00031934"/>
    </source>
</evidence>
<organism evidence="9">
    <name type="scientific">Spironucleus salmonicida</name>
    <dbReference type="NCBI Taxonomy" id="348837"/>
    <lineage>
        <taxon>Eukaryota</taxon>
        <taxon>Metamonada</taxon>
        <taxon>Diplomonadida</taxon>
        <taxon>Hexamitidae</taxon>
        <taxon>Hexamitinae</taxon>
        <taxon>Spironucleus</taxon>
    </lineage>
</organism>
<dbReference type="PANTHER" id="PTHR11247:SF8">
    <property type="entry name" value="PALMITOYL-PROTEIN THIOESTERASE 1"/>
    <property type="match status" value="1"/>
</dbReference>
<dbReference type="Pfam" id="PF02089">
    <property type="entry name" value="Palm_thioest"/>
    <property type="match status" value="1"/>
</dbReference>
<evidence type="ECO:0000256" key="6">
    <source>
        <dbReference type="ARBA" id="ARBA00023180"/>
    </source>
</evidence>
<dbReference type="OrthoDB" id="10263094at2759"/>
<dbReference type="Proteomes" id="UP000018208">
    <property type="component" value="Unassembled WGS sequence"/>
</dbReference>
<evidence type="ECO:0000256" key="5">
    <source>
        <dbReference type="ARBA" id="ARBA00023157"/>
    </source>
</evidence>
<name>V6LS95_9EUKA</name>
<keyword evidence="6" id="KW-0325">Glycoprotein</keyword>
<keyword evidence="3" id="KW-0732">Signal</keyword>
<dbReference type="EMBL" id="KI546047">
    <property type="protein sequence ID" value="EST47128.1"/>
    <property type="molecule type" value="Genomic_DNA"/>
</dbReference>
<evidence type="ECO:0000256" key="3">
    <source>
        <dbReference type="ARBA" id="ARBA00022729"/>
    </source>
</evidence>
<protein>
    <recommendedName>
        <fullName evidence="2">Palmitoyl-protein thioesterase 1</fullName>
        <ecNumber evidence="1">3.1.2.22</ecNumber>
    </recommendedName>
    <alternativeName>
        <fullName evidence="7">Palmitoyl-protein hydrolase 1</fullName>
    </alternativeName>
</protein>
<evidence type="ECO:0000256" key="8">
    <source>
        <dbReference type="SAM" id="Phobius"/>
    </source>
</evidence>
<evidence type="ECO:0000256" key="4">
    <source>
        <dbReference type="ARBA" id="ARBA00022801"/>
    </source>
</evidence>
<evidence type="ECO:0000313" key="9">
    <source>
        <dbReference type="EMBL" id="EST47128.1"/>
    </source>
</evidence>
<feature type="transmembrane region" description="Helical" evidence="8">
    <location>
        <begin position="296"/>
        <end position="318"/>
    </location>
</feature>
<gene>
    <name evidence="9" type="ORF">SS50377_12836</name>
    <name evidence="10" type="ORF">SS50377_20763</name>
</gene>
<proteinExistence type="predicted"/>
<sequence>MFILFAQVPIVMMHGAGLDASSLNDMKMWIEQKIQGVAIVNCEVGNGVQDSLNMSLTAQTKLLTDCIMGNPVLANGFIGVGHSQGTLLLRGYLSAGKGPKMIRYISIAGPQGGFYCFGNSGDSICDTSSPVGLIQASFTKMTQYTEAVQNKNGIANFWKDPTDLSTYRTGCQFMPDINQQRAAKNPLVKAAFESLDLVVLFGSFLDGAVKPFQSLFFGFYADGSTTDIVDMTEQDYYKQDWFGLKTMNEAGKVLRLESGLPHVGYLSSEGWVKNQLVPMLIVGDSNSTLQTSVGSIAAIVVLAVVVAALFITLLVIIIKYKRAASINK</sequence>
<keyword evidence="8" id="KW-1133">Transmembrane helix</keyword>
<evidence type="ECO:0000313" key="11">
    <source>
        <dbReference type="Proteomes" id="UP000018208"/>
    </source>
</evidence>
<dbReference type="EMBL" id="AUWU02000001">
    <property type="protein sequence ID" value="KAH0577410.1"/>
    <property type="molecule type" value="Genomic_DNA"/>
</dbReference>
<keyword evidence="4" id="KW-0378">Hydrolase</keyword>
<keyword evidence="8" id="KW-0812">Transmembrane</keyword>
<evidence type="ECO:0000313" key="10">
    <source>
        <dbReference type="EMBL" id="KAH0577410.1"/>
    </source>
</evidence>